<dbReference type="Proteomes" id="UP000008827">
    <property type="component" value="Chromosome 6"/>
</dbReference>
<evidence type="ECO:0000313" key="1">
    <source>
        <dbReference type="EMBL" id="KRH55668.1"/>
    </source>
</evidence>
<reference evidence="1" key="3">
    <citation type="submission" date="2018-07" db="EMBL/GenBank/DDBJ databases">
        <title>WGS assembly of Glycine max.</title>
        <authorList>
            <person name="Schmutz J."/>
            <person name="Cannon S."/>
            <person name="Schlueter J."/>
            <person name="Ma J."/>
            <person name="Mitros T."/>
            <person name="Nelson W."/>
            <person name="Hyten D."/>
            <person name="Song Q."/>
            <person name="Thelen J."/>
            <person name="Cheng J."/>
            <person name="Xu D."/>
            <person name="Hellsten U."/>
            <person name="May G."/>
            <person name="Yu Y."/>
            <person name="Sakurai T."/>
            <person name="Umezawa T."/>
            <person name="Bhattacharyya M."/>
            <person name="Sandhu D."/>
            <person name="Valliyodan B."/>
            <person name="Lindquist E."/>
            <person name="Peto M."/>
            <person name="Grant D."/>
            <person name="Shu S."/>
            <person name="Goodstein D."/>
            <person name="Barry K."/>
            <person name="Futrell-Griggs M."/>
            <person name="Abernathy B."/>
            <person name="Du J."/>
            <person name="Tian Z."/>
            <person name="Zhu L."/>
            <person name="Gill N."/>
            <person name="Joshi T."/>
            <person name="Libault M."/>
            <person name="Sethuraman A."/>
            <person name="Zhang X."/>
            <person name="Shinozaki K."/>
            <person name="Nguyen H."/>
            <person name="Wing R."/>
            <person name="Cregan P."/>
            <person name="Specht J."/>
            <person name="Grimwood J."/>
            <person name="Rokhsar D."/>
            <person name="Stacey G."/>
            <person name="Shoemaker R."/>
            <person name="Jackson S."/>
        </authorList>
    </citation>
    <scope>NUCLEOTIDE SEQUENCE</scope>
    <source>
        <tissue evidence="1">Callus</tissue>
    </source>
</reference>
<organism evidence="1">
    <name type="scientific">Glycine max</name>
    <name type="common">Soybean</name>
    <name type="synonym">Glycine hispida</name>
    <dbReference type="NCBI Taxonomy" id="3847"/>
    <lineage>
        <taxon>Eukaryota</taxon>
        <taxon>Viridiplantae</taxon>
        <taxon>Streptophyta</taxon>
        <taxon>Embryophyta</taxon>
        <taxon>Tracheophyta</taxon>
        <taxon>Spermatophyta</taxon>
        <taxon>Magnoliopsida</taxon>
        <taxon>eudicotyledons</taxon>
        <taxon>Gunneridae</taxon>
        <taxon>Pentapetalae</taxon>
        <taxon>rosids</taxon>
        <taxon>fabids</taxon>
        <taxon>Fabales</taxon>
        <taxon>Fabaceae</taxon>
        <taxon>Papilionoideae</taxon>
        <taxon>50 kb inversion clade</taxon>
        <taxon>NPAAA clade</taxon>
        <taxon>indigoferoid/millettioid clade</taxon>
        <taxon>Phaseoleae</taxon>
        <taxon>Glycine</taxon>
        <taxon>Glycine subgen. Soja</taxon>
    </lineage>
</organism>
<sequence>MRPSSPFYPVPSVLPFVVLCASSSNEVLKDNNAVDATSVTTLYLTHKALSDVSFKSNTLLFSVSLYTFNHQKYLLFNFGNYPDNVLDRELGKA</sequence>
<dbReference type="Gramene" id="KRH55668">
    <property type="protein sequence ID" value="KRH55668"/>
    <property type="gene ID" value="GLYMA_06G270900"/>
</dbReference>
<dbReference type="EnsemblPlants" id="KRH55668">
    <property type="protein sequence ID" value="KRH55668"/>
    <property type="gene ID" value="GLYMA_06G270900"/>
</dbReference>
<reference evidence="2" key="2">
    <citation type="submission" date="2018-02" db="UniProtKB">
        <authorList>
            <consortium name="EnsemblPlants"/>
        </authorList>
    </citation>
    <scope>IDENTIFICATION</scope>
    <source>
        <strain evidence="2">Williams 82</strain>
    </source>
</reference>
<dbReference type="InParanoid" id="A0A0R0JW28"/>
<protein>
    <submittedName>
        <fullName evidence="1 2">Uncharacterized protein</fullName>
    </submittedName>
</protein>
<gene>
    <name evidence="1" type="ORF">GLYMA_06G270900</name>
</gene>
<evidence type="ECO:0000313" key="3">
    <source>
        <dbReference type="Proteomes" id="UP000008827"/>
    </source>
</evidence>
<accession>A0A0R0JW28</accession>
<evidence type="ECO:0000313" key="2">
    <source>
        <dbReference type="EnsemblPlants" id="KRH55668"/>
    </source>
</evidence>
<reference evidence="1 2" key="1">
    <citation type="journal article" date="2010" name="Nature">
        <title>Genome sequence of the palaeopolyploid soybean.</title>
        <authorList>
            <person name="Schmutz J."/>
            <person name="Cannon S.B."/>
            <person name="Schlueter J."/>
            <person name="Ma J."/>
            <person name="Mitros T."/>
            <person name="Nelson W."/>
            <person name="Hyten D.L."/>
            <person name="Song Q."/>
            <person name="Thelen J.J."/>
            <person name="Cheng J."/>
            <person name="Xu D."/>
            <person name="Hellsten U."/>
            <person name="May G.D."/>
            <person name="Yu Y."/>
            <person name="Sakurai T."/>
            <person name="Umezawa T."/>
            <person name="Bhattacharyya M.K."/>
            <person name="Sandhu D."/>
            <person name="Valliyodan B."/>
            <person name="Lindquist E."/>
            <person name="Peto M."/>
            <person name="Grant D."/>
            <person name="Shu S."/>
            <person name="Goodstein D."/>
            <person name="Barry K."/>
            <person name="Futrell-Griggs M."/>
            <person name="Abernathy B."/>
            <person name="Du J."/>
            <person name="Tian Z."/>
            <person name="Zhu L."/>
            <person name="Gill N."/>
            <person name="Joshi T."/>
            <person name="Libault M."/>
            <person name="Sethuraman A."/>
            <person name="Zhang X.-C."/>
            <person name="Shinozaki K."/>
            <person name="Nguyen H.T."/>
            <person name="Wing R.A."/>
            <person name="Cregan P."/>
            <person name="Specht J."/>
            <person name="Grimwood J."/>
            <person name="Rokhsar D."/>
            <person name="Stacey G."/>
            <person name="Shoemaker R.C."/>
            <person name="Jackson S.A."/>
        </authorList>
    </citation>
    <scope>NUCLEOTIDE SEQUENCE</scope>
    <source>
        <strain evidence="2">cv. Williams 82</strain>
        <tissue evidence="1">Callus</tissue>
    </source>
</reference>
<proteinExistence type="predicted"/>
<keyword evidence="3" id="KW-1185">Reference proteome</keyword>
<dbReference type="EMBL" id="CM000839">
    <property type="protein sequence ID" value="KRH55668.1"/>
    <property type="molecule type" value="Genomic_DNA"/>
</dbReference>
<dbReference type="AlphaFoldDB" id="A0A0R0JW28"/>
<name>A0A0R0JW28_SOYBN</name>